<accession>A0A286UBU5</accession>
<dbReference type="PANTHER" id="PTHR32027">
    <property type="entry name" value="CYTOSINE DEAMINASE"/>
    <property type="match status" value="1"/>
</dbReference>
<dbReference type="EMBL" id="NBII01000007">
    <property type="protein sequence ID" value="PAV17004.1"/>
    <property type="molecule type" value="Genomic_DNA"/>
</dbReference>
<dbReference type="AlphaFoldDB" id="A0A286UBU5"/>
<dbReference type="Proteomes" id="UP000217199">
    <property type="component" value="Unassembled WGS sequence"/>
</dbReference>
<keyword evidence="1" id="KW-0378">Hydrolase</keyword>
<dbReference type="GO" id="GO:0016814">
    <property type="term" value="F:hydrolase activity, acting on carbon-nitrogen (but not peptide) bonds, in cyclic amidines"/>
    <property type="evidence" value="ECO:0007669"/>
    <property type="project" value="TreeGrafter"/>
</dbReference>
<dbReference type="Gene3D" id="3.20.20.140">
    <property type="entry name" value="Metal-dependent hydrolases"/>
    <property type="match status" value="1"/>
</dbReference>
<evidence type="ECO:0000313" key="1">
    <source>
        <dbReference type="EMBL" id="PAV17004.1"/>
    </source>
</evidence>
<sequence>MQSTTEQKSESGLEAIDATGGLLLPSLCHSHIHLDKCYILEKAYLKTGEFQEALKVTSEVKKTFVKNEDDLFIRGDRLIRESVLTGVTVMRAHVEVDSTVLHTCLQAGIKLKEHWNYACDVQLCAFMQDPLINRGDKGDNMKLFEEALIGNLKCISAIGSAPYVESSRSQQLENINFILDLATSHGLHVDFHLDYDLVPLPDSNDSETSPLIYYLIEELHRRNWTASKKTVSIGHATRISLFSPSQLHDLRERIGNLPIHFIGLPQSDLYMMGRNHNGCSSSPRGTLNVCTLKRDYQFNISISVNNVGNAFTPQGTPDPLSLCPLGVAIYQDCTHDGCHALVEAISTRAKLAIGIVKSELKDPLVPKIGHPADFVILPMNKTLQDAVTNPSYDRITIKGSRVVSWRKTESWMN</sequence>
<dbReference type="InterPro" id="IPR052349">
    <property type="entry name" value="Metallo-hydrolase_Enzymes"/>
</dbReference>
<dbReference type="PANTHER" id="PTHR32027:SF0">
    <property type="entry name" value="CYTOSINE DEAMINASE"/>
    <property type="match status" value="1"/>
</dbReference>
<dbReference type="SUPFAM" id="SSF51556">
    <property type="entry name" value="Metallo-dependent hydrolases"/>
    <property type="match status" value="1"/>
</dbReference>
<evidence type="ECO:0000313" key="2">
    <source>
        <dbReference type="Proteomes" id="UP000217199"/>
    </source>
</evidence>
<dbReference type="STRING" id="2282107.A0A286UBU5"/>
<name>A0A286UBU5_9AGAM</name>
<proteinExistence type="predicted"/>
<organism evidence="1 2">
    <name type="scientific">Pyrrhoderma noxium</name>
    <dbReference type="NCBI Taxonomy" id="2282107"/>
    <lineage>
        <taxon>Eukaryota</taxon>
        <taxon>Fungi</taxon>
        <taxon>Dikarya</taxon>
        <taxon>Basidiomycota</taxon>
        <taxon>Agaricomycotina</taxon>
        <taxon>Agaricomycetes</taxon>
        <taxon>Hymenochaetales</taxon>
        <taxon>Hymenochaetaceae</taxon>
        <taxon>Pyrrhoderma</taxon>
    </lineage>
</organism>
<comment type="caution">
    <text evidence="1">The sequence shown here is derived from an EMBL/GenBank/DDBJ whole genome shotgun (WGS) entry which is preliminary data.</text>
</comment>
<dbReference type="InterPro" id="IPR032466">
    <property type="entry name" value="Metal_Hydrolase"/>
</dbReference>
<dbReference type="OrthoDB" id="10266980at2759"/>
<keyword evidence="2" id="KW-1185">Reference proteome</keyword>
<gene>
    <name evidence="1" type="ORF">PNOK_0706800</name>
</gene>
<protein>
    <submittedName>
        <fullName evidence="1">Metallo-dependent hydrolase</fullName>
    </submittedName>
</protein>
<reference evidence="1 2" key="1">
    <citation type="journal article" date="2017" name="Mol. Ecol.">
        <title>Comparative and population genomic landscape of Phellinus noxius: A hypervariable fungus causing root rot in trees.</title>
        <authorList>
            <person name="Chung C.L."/>
            <person name="Lee T.J."/>
            <person name="Akiba M."/>
            <person name="Lee H.H."/>
            <person name="Kuo T.H."/>
            <person name="Liu D."/>
            <person name="Ke H.M."/>
            <person name="Yokoi T."/>
            <person name="Roa M.B."/>
            <person name="Lu M.J."/>
            <person name="Chang Y.Y."/>
            <person name="Ann P.J."/>
            <person name="Tsai J.N."/>
            <person name="Chen C.Y."/>
            <person name="Tzean S.S."/>
            <person name="Ota Y."/>
            <person name="Hattori T."/>
            <person name="Sahashi N."/>
            <person name="Liou R.F."/>
            <person name="Kikuchi T."/>
            <person name="Tsai I.J."/>
        </authorList>
    </citation>
    <scope>NUCLEOTIDE SEQUENCE [LARGE SCALE GENOMIC DNA]</scope>
    <source>
        <strain evidence="1 2">FFPRI411160</strain>
    </source>
</reference>
<dbReference type="InParanoid" id="A0A286UBU5"/>